<sequence length="74" mass="8168">MISLVLFSSMLQCKVATRFGSSFSPGLCNSTATAGTRKLLNMEDDYNSEDETPPQNDYDYYRRQGDVPSPGVGH</sequence>
<dbReference type="Proteomes" id="UP001164250">
    <property type="component" value="Chromosome 3"/>
</dbReference>
<protein>
    <submittedName>
        <fullName evidence="1">Uncharacterized protein</fullName>
    </submittedName>
</protein>
<proteinExistence type="predicted"/>
<comment type="caution">
    <text evidence="1">The sequence shown here is derived from an EMBL/GenBank/DDBJ whole genome shotgun (WGS) entry which is preliminary data.</text>
</comment>
<accession>A0ACC1BPL0</accession>
<evidence type="ECO:0000313" key="1">
    <source>
        <dbReference type="EMBL" id="KAJ0100951.1"/>
    </source>
</evidence>
<name>A0ACC1BPL0_9ROSI</name>
<evidence type="ECO:0000313" key="2">
    <source>
        <dbReference type="Proteomes" id="UP001164250"/>
    </source>
</evidence>
<gene>
    <name evidence="1" type="ORF">Patl1_06734</name>
</gene>
<reference evidence="2" key="1">
    <citation type="journal article" date="2023" name="G3 (Bethesda)">
        <title>Genome assembly and association tests identify interacting loci associated with vigor, precocity, and sex in interspecific pistachio rootstocks.</title>
        <authorList>
            <person name="Palmer W."/>
            <person name="Jacygrad E."/>
            <person name="Sagayaradj S."/>
            <person name="Cavanaugh K."/>
            <person name="Han R."/>
            <person name="Bertier L."/>
            <person name="Beede B."/>
            <person name="Kafkas S."/>
            <person name="Golino D."/>
            <person name="Preece J."/>
            <person name="Michelmore R."/>
        </authorList>
    </citation>
    <scope>NUCLEOTIDE SEQUENCE [LARGE SCALE GENOMIC DNA]</scope>
</reference>
<dbReference type="EMBL" id="CM047899">
    <property type="protein sequence ID" value="KAJ0100951.1"/>
    <property type="molecule type" value="Genomic_DNA"/>
</dbReference>
<keyword evidence="2" id="KW-1185">Reference proteome</keyword>
<organism evidence="1 2">
    <name type="scientific">Pistacia atlantica</name>
    <dbReference type="NCBI Taxonomy" id="434234"/>
    <lineage>
        <taxon>Eukaryota</taxon>
        <taxon>Viridiplantae</taxon>
        <taxon>Streptophyta</taxon>
        <taxon>Embryophyta</taxon>
        <taxon>Tracheophyta</taxon>
        <taxon>Spermatophyta</taxon>
        <taxon>Magnoliopsida</taxon>
        <taxon>eudicotyledons</taxon>
        <taxon>Gunneridae</taxon>
        <taxon>Pentapetalae</taxon>
        <taxon>rosids</taxon>
        <taxon>malvids</taxon>
        <taxon>Sapindales</taxon>
        <taxon>Anacardiaceae</taxon>
        <taxon>Pistacia</taxon>
    </lineage>
</organism>